<dbReference type="InterPro" id="IPR045857">
    <property type="entry name" value="O16G_dom_2"/>
</dbReference>
<organism evidence="4 5">
    <name type="scientific">Exiguobacterium oxidotolerans</name>
    <dbReference type="NCBI Taxonomy" id="223958"/>
    <lineage>
        <taxon>Bacteria</taxon>
        <taxon>Bacillati</taxon>
        <taxon>Bacillota</taxon>
        <taxon>Bacilli</taxon>
        <taxon>Bacillales</taxon>
        <taxon>Bacillales Family XII. Incertae Sedis</taxon>
        <taxon>Exiguobacterium</taxon>
    </lineage>
</organism>
<reference evidence="4 5" key="1">
    <citation type="submission" date="2019-10" db="EMBL/GenBank/DDBJ databases">
        <authorList>
            <person name="Karimi E."/>
        </authorList>
    </citation>
    <scope>NUCLEOTIDE SEQUENCE [LARGE SCALE GENOMIC DNA]</scope>
    <source>
        <strain evidence="4">Exiguobacterium sp. 9Y</strain>
    </source>
</reference>
<dbReference type="Pfam" id="PF02903">
    <property type="entry name" value="Alpha-amylase_N"/>
    <property type="match status" value="1"/>
</dbReference>
<dbReference type="InterPro" id="IPR017853">
    <property type="entry name" value="GH"/>
</dbReference>
<name>A0A653IH94_9BACL</name>
<feature type="domain" description="Glycosyl hydrolase family 13 catalytic" evidence="3">
    <location>
        <begin position="144"/>
        <end position="501"/>
    </location>
</feature>
<sequence>MSPYVYKYDQETVHIRLTTAKGDVDRIILIHGDPYEWDAEREEDRDWNFDPDKEKFWKTQQTPMMRTGADATHDYWFVAIKPSRRRVRYGFELSTAEETAIYTERGWYDEIPLDHPGYYFAVPYINAVDVFDAPAWVKETVWYQIFPDRFANGDVTNDRQGTVPWASEAPAYENHFGGDFQGVIDNISYLKKLGINGIYFCPVFAAPSNHKYDTLDYLKLDPAFGTEAKFREMVELLHANGIRVLLDAVFNHVSVDHPTFQDVIKRGADSEYADWFMIDSFPLEMDPPNYEVFAFEANMPKLNTANADVKAYLLKVGRYWVEQFGIDGWRLDVASEVDHAFWRDFRKEVLAANPEAYIVGECWTDSQEWLFGDQFDAVMNYGLTEAFLTFFATRETTASEFSYAVVRNLNGNAMNVNEVMFNLVGSHDTPRALTRAGGDKERMRLLLLSLLTFTGSPVIYYGDEIGMSGGQDPANRKCMEWDQEKQDTELLSYVTELIALRKAHPALANEASYVFEQIDDEKNQFVIRRSSPHGDYLILINNGEKETRFEFSGRAVDLLDGTEWAGEINVGPIHGTILQVKNG</sequence>
<gene>
    <name evidence="4" type="primary">nplT</name>
    <name evidence="4" type="ORF">EXIGUO9Y_40026</name>
</gene>
<keyword evidence="5" id="KW-1185">Reference proteome</keyword>
<evidence type="ECO:0000259" key="3">
    <source>
        <dbReference type="SMART" id="SM00642"/>
    </source>
</evidence>
<evidence type="ECO:0000256" key="2">
    <source>
        <dbReference type="ARBA" id="ARBA00023295"/>
    </source>
</evidence>
<dbReference type="Proteomes" id="UP000439752">
    <property type="component" value="Unassembled WGS sequence"/>
</dbReference>
<keyword evidence="1 4" id="KW-0378">Hydrolase</keyword>
<protein>
    <submittedName>
        <fullName evidence="4">Neopullulanase</fullName>
        <ecNumber evidence="4">3.2.1.135</ecNumber>
    </submittedName>
</protein>
<dbReference type="Gene3D" id="3.20.20.80">
    <property type="entry name" value="Glycosidases"/>
    <property type="match status" value="1"/>
</dbReference>
<evidence type="ECO:0000313" key="5">
    <source>
        <dbReference type="Proteomes" id="UP000439752"/>
    </source>
</evidence>
<accession>A0A653IH94</accession>
<evidence type="ECO:0000256" key="1">
    <source>
        <dbReference type="ARBA" id="ARBA00022801"/>
    </source>
</evidence>
<dbReference type="Pfam" id="PF00128">
    <property type="entry name" value="Alpha-amylase"/>
    <property type="match status" value="1"/>
</dbReference>
<dbReference type="InterPro" id="IPR006047">
    <property type="entry name" value="GH13_cat_dom"/>
</dbReference>
<dbReference type="PANTHER" id="PTHR10357:SF210">
    <property type="entry name" value="MALTODEXTRIN GLUCOSIDASE"/>
    <property type="match status" value="1"/>
</dbReference>
<dbReference type="SMART" id="SM00642">
    <property type="entry name" value="Aamy"/>
    <property type="match status" value="1"/>
</dbReference>
<dbReference type="EMBL" id="CABWKQ010000034">
    <property type="protein sequence ID" value="VWX38512.1"/>
    <property type="molecule type" value="Genomic_DNA"/>
</dbReference>
<dbReference type="Gene3D" id="3.90.400.10">
    <property type="entry name" value="Oligo-1,6-glucosidase, Domain 2"/>
    <property type="match status" value="1"/>
</dbReference>
<dbReference type="CDD" id="cd02857">
    <property type="entry name" value="E_set_CDase_PDE_N"/>
    <property type="match status" value="1"/>
</dbReference>
<dbReference type="AlphaFoldDB" id="A0A653IH94"/>
<dbReference type="PANTHER" id="PTHR10357">
    <property type="entry name" value="ALPHA-AMYLASE FAMILY MEMBER"/>
    <property type="match status" value="1"/>
</dbReference>
<dbReference type="InterPro" id="IPR004185">
    <property type="entry name" value="Glyco_hydro_13_lg-like_dom"/>
</dbReference>
<dbReference type="GO" id="GO:0005975">
    <property type="term" value="P:carbohydrate metabolic process"/>
    <property type="evidence" value="ECO:0007669"/>
    <property type="project" value="InterPro"/>
</dbReference>
<dbReference type="SUPFAM" id="SSF51445">
    <property type="entry name" value="(Trans)glycosidases"/>
    <property type="match status" value="1"/>
</dbReference>
<dbReference type="Gene3D" id="2.60.40.10">
    <property type="entry name" value="Immunoglobulins"/>
    <property type="match status" value="1"/>
</dbReference>
<keyword evidence="2 4" id="KW-0326">Glycosidase</keyword>
<dbReference type="GO" id="GO:0031216">
    <property type="term" value="F:neopullulanase activity"/>
    <property type="evidence" value="ECO:0007669"/>
    <property type="project" value="UniProtKB-EC"/>
</dbReference>
<evidence type="ECO:0000313" key="4">
    <source>
        <dbReference type="EMBL" id="VWX38512.1"/>
    </source>
</evidence>
<dbReference type="CDD" id="cd11338">
    <property type="entry name" value="AmyAc_CMD"/>
    <property type="match status" value="1"/>
</dbReference>
<dbReference type="InterPro" id="IPR013783">
    <property type="entry name" value="Ig-like_fold"/>
</dbReference>
<dbReference type="EC" id="3.2.1.135" evidence="4"/>
<proteinExistence type="predicted"/>